<protein>
    <submittedName>
        <fullName evidence="1">DNA polymerase beta domain-containing protein</fullName>
    </submittedName>
</protein>
<name>A0ABS0AF20_9GAMM</name>
<keyword evidence="2" id="KW-1185">Reference proteome</keyword>
<gene>
    <name evidence="1" type="ORF">ISO4_01344</name>
</gene>
<dbReference type="EMBL" id="ARXR01000008">
    <property type="protein sequence ID" value="MBF5052742.1"/>
    <property type="molecule type" value="Genomic_DNA"/>
</dbReference>
<evidence type="ECO:0000313" key="2">
    <source>
        <dbReference type="Proteomes" id="UP000644441"/>
    </source>
</evidence>
<comment type="caution">
    <text evidence="1">The sequence shown here is derived from an EMBL/GenBank/DDBJ whole genome shotgun (WGS) entry which is preliminary data.</text>
</comment>
<proteinExistence type="predicted"/>
<dbReference type="Proteomes" id="UP000644441">
    <property type="component" value="Unassembled WGS sequence"/>
</dbReference>
<accession>A0ABS0AF20</accession>
<evidence type="ECO:0000313" key="1">
    <source>
        <dbReference type="EMBL" id="MBF5052742.1"/>
    </source>
</evidence>
<organism evidence="1 2">
    <name type="scientific">Alloalcanivorax venustensis ISO4</name>
    <dbReference type="NCBI Taxonomy" id="1177184"/>
    <lineage>
        <taxon>Bacteria</taxon>
        <taxon>Pseudomonadati</taxon>
        <taxon>Pseudomonadota</taxon>
        <taxon>Gammaproteobacteria</taxon>
        <taxon>Oceanospirillales</taxon>
        <taxon>Alcanivoracaceae</taxon>
        <taxon>Alloalcanivorax</taxon>
    </lineage>
</organism>
<reference evidence="1 2" key="1">
    <citation type="submission" date="2012-09" db="EMBL/GenBank/DDBJ databases">
        <title>Genome Sequence of alkane-degrading Bacterium Alcanivorax venustensis ISO4.</title>
        <authorList>
            <person name="Lai Q."/>
            <person name="Shao Z."/>
        </authorList>
    </citation>
    <scope>NUCLEOTIDE SEQUENCE [LARGE SCALE GENOMIC DNA]</scope>
    <source>
        <strain evidence="1 2">ISO4</strain>
    </source>
</reference>
<sequence length="88" mass="9860">MLESPLTVEQRQAMIKALAGALGRSVDLVDLNRVGEPLLGQILKEGRRLLGAPTHMAILLSRHLTNGEDFIPLQKHILETRRRAWIKS</sequence>